<evidence type="ECO:0000313" key="2">
    <source>
        <dbReference type="EMBL" id="ORZ33244.1"/>
    </source>
</evidence>
<dbReference type="Proteomes" id="UP000193411">
    <property type="component" value="Unassembled WGS sequence"/>
</dbReference>
<feature type="compositionally biased region" description="Polar residues" evidence="1">
    <location>
        <begin position="406"/>
        <end position="415"/>
    </location>
</feature>
<feature type="compositionally biased region" description="Basic residues" evidence="1">
    <location>
        <begin position="377"/>
        <end position="389"/>
    </location>
</feature>
<comment type="caution">
    <text evidence="2">The sequence shown here is derived from an EMBL/GenBank/DDBJ whole genome shotgun (WGS) entry which is preliminary data.</text>
</comment>
<reference evidence="2 3" key="1">
    <citation type="submission" date="2016-07" db="EMBL/GenBank/DDBJ databases">
        <title>Pervasive Adenine N6-methylation of Active Genes in Fungi.</title>
        <authorList>
            <consortium name="DOE Joint Genome Institute"/>
            <person name="Mondo S.J."/>
            <person name="Dannebaum R.O."/>
            <person name="Kuo R.C."/>
            <person name="Labutti K."/>
            <person name="Haridas S."/>
            <person name="Kuo A."/>
            <person name="Salamov A."/>
            <person name="Ahrendt S.R."/>
            <person name="Lipzen A."/>
            <person name="Sullivan W."/>
            <person name="Andreopoulos W.B."/>
            <person name="Clum A."/>
            <person name="Lindquist E."/>
            <person name="Daum C."/>
            <person name="Ramamoorthy G.K."/>
            <person name="Gryganskyi A."/>
            <person name="Culley D."/>
            <person name="Magnuson J.K."/>
            <person name="James T.Y."/>
            <person name="O'Malley M.A."/>
            <person name="Stajich J.E."/>
            <person name="Spatafora J.W."/>
            <person name="Visel A."/>
            <person name="Grigoriev I.V."/>
        </authorList>
    </citation>
    <scope>NUCLEOTIDE SEQUENCE [LARGE SCALE GENOMIC DNA]</scope>
    <source>
        <strain evidence="2 3">PL171</strain>
    </source>
</reference>
<evidence type="ECO:0000256" key="1">
    <source>
        <dbReference type="SAM" id="MobiDB-lite"/>
    </source>
</evidence>
<name>A0A1Y2HGW4_9FUNG</name>
<dbReference type="STRING" id="765915.A0A1Y2HGW4"/>
<keyword evidence="3" id="KW-1185">Reference proteome</keyword>
<feature type="compositionally biased region" description="Basic residues" evidence="1">
    <location>
        <begin position="351"/>
        <end position="370"/>
    </location>
</feature>
<feature type="compositionally biased region" description="Basic and acidic residues" evidence="1">
    <location>
        <begin position="394"/>
        <end position="403"/>
    </location>
</feature>
<dbReference type="EMBL" id="MCFL01000037">
    <property type="protein sequence ID" value="ORZ33244.1"/>
    <property type="molecule type" value="Genomic_DNA"/>
</dbReference>
<evidence type="ECO:0000313" key="3">
    <source>
        <dbReference type="Proteomes" id="UP000193411"/>
    </source>
</evidence>
<feature type="compositionally biased region" description="Basic and acidic residues" evidence="1">
    <location>
        <begin position="328"/>
        <end position="350"/>
    </location>
</feature>
<gene>
    <name evidence="2" type="ORF">BCR44DRAFT_1438600</name>
</gene>
<dbReference type="AlphaFoldDB" id="A0A1Y2HGW4"/>
<proteinExistence type="predicted"/>
<accession>A0A1Y2HGW4</accession>
<feature type="region of interest" description="Disordered" evidence="1">
    <location>
        <begin position="324"/>
        <end position="416"/>
    </location>
</feature>
<protein>
    <submittedName>
        <fullName evidence="2">Uncharacterized protein</fullName>
    </submittedName>
</protein>
<organism evidence="2 3">
    <name type="scientific">Catenaria anguillulae PL171</name>
    <dbReference type="NCBI Taxonomy" id="765915"/>
    <lineage>
        <taxon>Eukaryota</taxon>
        <taxon>Fungi</taxon>
        <taxon>Fungi incertae sedis</taxon>
        <taxon>Blastocladiomycota</taxon>
        <taxon>Blastocladiomycetes</taxon>
        <taxon>Blastocladiales</taxon>
        <taxon>Catenariaceae</taxon>
        <taxon>Catenaria</taxon>
    </lineage>
</organism>
<sequence>MAAASLRLCPCLNPSPDPATRDPTPRRPQARLSHLFRHHARELTLLASRFPDLDENLHNLRYLRTLLNLVWPTAAPNTEFDRSGCMPELGLPFRRYRATADDGQVVDTSDVYLAPDLVARGQGHMGHSADAAATVHAIAMVIKMYQEEWLPEGVRRNIEALGLNIVDVPEVTEGKEKKTTLDQLMSMDDLKRHYLTERHALQSLDLDPFKTSPAIALAALGVQYPSLSFAFDLARRQWITTASTASVTCRAIGFSVHLARTTALTQLVLLAASGMQPSIWAHVERGERRVNKVTFLLETFTPPLSLCVVPCTWAGNIVHAPTNGNVVKDVRDSSEPRSMHGRRDEIDRERHTRRGSLSRYGTRSRSRSRTRYGDRRTRSRSRSRSKRRSAQNQTRRDRCHDLLQVDTKTSVQSTTKDMELRNKLSLGLGGGSANIRNDSHQSISDMLYNANGKVMQQKSEQVNSTIVGNTMSEGVTRLVGHLGMQQGMATRAVGGLSAVTTTAMTTMMNGQIQLCQQQLQQQMPQSLVQSIGMGNGIIGAQPGVSNNMSNSSVLQELQSALAHMQASGAQIQYPSTQEMPSPISQPMPNPAKSALSQMTSALQSIDPSDRASLALHPLFALWLANPTAAALAHMHTVAPNSATGTGTPTSIHTAHVTQPNAQGPAWCAIASVPVTEKARAHGFGLGIVSAIRWGREDAVRACAAKVMLMV</sequence>